<evidence type="ECO:0000313" key="6">
    <source>
        <dbReference type="Proteomes" id="UP000830055"/>
    </source>
</evidence>
<dbReference type="InterPro" id="IPR045865">
    <property type="entry name" value="ACT-like_dom_sf"/>
</dbReference>
<dbReference type="PANTHER" id="PTHR48108">
    <property type="entry name" value="CBS DOMAIN-CONTAINING PROTEIN CBSX2, CHLOROPLASTIC"/>
    <property type="match status" value="1"/>
</dbReference>
<organism evidence="5 6">
    <name type="scientific">Desulfofustis limnaeus</name>
    <dbReference type="NCBI Taxonomy" id="2740163"/>
    <lineage>
        <taxon>Bacteria</taxon>
        <taxon>Pseudomonadati</taxon>
        <taxon>Thermodesulfobacteriota</taxon>
        <taxon>Desulfobulbia</taxon>
        <taxon>Desulfobulbales</taxon>
        <taxon>Desulfocapsaceae</taxon>
        <taxon>Desulfofustis</taxon>
    </lineage>
</organism>
<feature type="domain" description="CBS" evidence="3">
    <location>
        <begin position="7"/>
        <end position="63"/>
    </location>
</feature>
<dbReference type="Pfam" id="PF00571">
    <property type="entry name" value="CBS"/>
    <property type="match status" value="2"/>
</dbReference>
<dbReference type="InterPro" id="IPR002912">
    <property type="entry name" value="ACT_dom"/>
</dbReference>
<evidence type="ECO:0000313" key="5">
    <source>
        <dbReference type="EMBL" id="BDD86587.1"/>
    </source>
</evidence>
<dbReference type="Gene3D" id="3.30.2130.10">
    <property type="entry name" value="VC0802-like"/>
    <property type="match status" value="1"/>
</dbReference>
<dbReference type="InterPro" id="IPR046342">
    <property type="entry name" value="CBS_dom_sf"/>
</dbReference>
<dbReference type="InterPro" id="IPR000644">
    <property type="entry name" value="CBS_dom"/>
</dbReference>
<dbReference type="EMBL" id="AP025516">
    <property type="protein sequence ID" value="BDD86587.1"/>
    <property type="molecule type" value="Genomic_DNA"/>
</dbReference>
<dbReference type="Pfam" id="PF01842">
    <property type="entry name" value="ACT"/>
    <property type="match status" value="1"/>
</dbReference>
<evidence type="ECO:0000259" key="4">
    <source>
        <dbReference type="PROSITE" id="PS51671"/>
    </source>
</evidence>
<dbReference type="SMART" id="SM00116">
    <property type="entry name" value="CBS"/>
    <property type="match status" value="2"/>
</dbReference>
<dbReference type="CDD" id="cd04584">
    <property type="entry name" value="CBS_pair_AcuB_like"/>
    <property type="match status" value="1"/>
</dbReference>
<evidence type="ECO:0000259" key="3">
    <source>
        <dbReference type="PROSITE" id="PS51371"/>
    </source>
</evidence>
<keyword evidence="2" id="KW-0129">CBS domain</keyword>
<gene>
    <name evidence="5" type="ORF">DPPLL_09520</name>
</gene>
<dbReference type="PANTHER" id="PTHR48108:SF34">
    <property type="entry name" value="CBS DOMAIN-CONTAINING PROTEIN YHCV"/>
    <property type="match status" value="1"/>
</dbReference>
<dbReference type="PROSITE" id="PS51371">
    <property type="entry name" value="CBS"/>
    <property type="match status" value="2"/>
</dbReference>
<feature type="domain" description="CBS" evidence="3">
    <location>
        <begin position="82"/>
        <end position="139"/>
    </location>
</feature>
<dbReference type="PROSITE" id="PS51671">
    <property type="entry name" value="ACT"/>
    <property type="match status" value="1"/>
</dbReference>
<protein>
    <submittedName>
        <fullName evidence="5">CBS domain-containing protein</fullName>
    </submittedName>
</protein>
<proteinExistence type="predicted"/>
<keyword evidence="1" id="KW-0677">Repeat</keyword>
<dbReference type="InterPro" id="IPR051462">
    <property type="entry name" value="CBS_domain-containing"/>
</dbReference>
<dbReference type="Gene3D" id="3.10.580.10">
    <property type="entry name" value="CBS-domain"/>
    <property type="match status" value="1"/>
</dbReference>
<reference evidence="5 6" key="1">
    <citation type="submission" date="2022-01" db="EMBL/GenBank/DDBJ databases">
        <title>Desulfofustis limnae sp. nov., a novel mesophilic sulfate-reducing bacterium isolated from marsh soil.</title>
        <authorList>
            <person name="Watanabe M."/>
            <person name="Takahashi A."/>
            <person name="Kojima H."/>
            <person name="Fukui M."/>
        </authorList>
    </citation>
    <scope>NUCLEOTIDE SEQUENCE [LARGE SCALE GENOMIC DNA]</scope>
    <source>
        <strain evidence="5 6">PPLL</strain>
    </source>
</reference>
<sequence length="226" mass="25130">MYIGRIMHTDLITVPPEATLVEARKLIEEKRIDHLLVVNDKGKLIGLLSDRDLRQYWASPATTLSAHELGYLLDKITVKMIMVKTVVTVTPETTIERAAYIMQTNNINSLPVIEGDDLVGIVTSTDVMHVLLEAIGMSEESVRISVLVEDRIGTLAEISALLRDHAINIKSMVTWPLRHHPGIYQVILRIPGDDGARAVAALNRSNYKVMTHYVKDVTPYLPSTAA</sequence>
<dbReference type="SUPFAM" id="SSF55021">
    <property type="entry name" value="ACT-like"/>
    <property type="match status" value="1"/>
</dbReference>
<evidence type="ECO:0000256" key="1">
    <source>
        <dbReference type="ARBA" id="ARBA00022737"/>
    </source>
</evidence>
<feature type="domain" description="ACT" evidence="4">
    <location>
        <begin position="143"/>
        <end position="219"/>
    </location>
</feature>
<dbReference type="RefSeq" id="WP_284153667.1">
    <property type="nucleotide sequence ID" value="NZ_AP025516.1"/>
</dbReference>
<dbReference type="SUPFAM" id="SSF54631">
    <property type="entry name" value="CBS-domain pair"/>
    <property type="match status" value="1"/>
</dbReference>
<accession>A0ABM7W6J9</accession>
<name>A0ABM7W6J9_9BACT</name>
<keyword evidence="6" id="KW-1185">Reference proteome</keyword>
<dbReference type="Proteomes" id="UP000830055">
    <property type="component" value="Chromosome"/>
</dbReference>
<evidence type="ECO:0000256" key="2">
    <source>
        <dbReference type="PROSITE-ProRule" id="PRU00703"/>
    </source>
</evidence>